<evidence type="ECO:0000256" key="3">
    <source>
        <dbReference type="ARBA" id="ARBA00009789"/>
    </source>
</evidence>
<keyword evidence="9" id="KW-1185">Reference proteome</keyword>
<reference evidence="8" key="1">
    <citation type="submission" date="2021-02" db="EMBL/GenBank/DDBJ databases">
        <title>Phycicoccus sp. MQZ13P-5T, whole genome shotgun sequence.</title>
        <authorList>
            <person name="Tuo L."/>
        </authorList>
    </citation>
    <scope>NUCLEOTIDE SEQUENCE</scope>
    <source>
        <strain evidence="8">MQZ13P-5</strain>
    </source>
</reference>
<comment type="pathway">
    <text evidence="2 7">Isoprenoid biosynthesis; isopentenyl diphosphate biosynthesis via DXP pathway; isopentenyl diphosphate from 1-deoxy-D-xylulose 5-phosphate: step 2/6.</text>
</comment>
<name>A0ABS2CR08_9MICO</name>
<gene>
    <name evidence="7" type="primary">ispD</name>
    <name evidence="8" type="ORF">JQN70_13955</name>
</gene>
<keyword evidence="4 7" id="KW-0808">Transferase</keyword>
<feature type="site" description="Positions MEP for the nucleophilic attack" evidence="7">
    <location>
        <position position="215"/>
    </location>
</feature>
<dbReference type="InterPro" id="IPR001228">
    <property type="entry name" value="IspD"/>
</dbReference>
<evidence type="ECO:0000256" key="1">
    <source>
        <dbReference type="ARBA" id="ARBA00001282"/>
    </source>
</evidence>
<dbReference type="Gene3D" id="3.90.550.10">
    <property type="entry name" value="Spore Coat Polysaccharide Biosynthesis Protein SpsA, Chain A"/>
    <property type="match status" value="1"/>
</dbReference>
<evidence type="ECO:0000256" key="4">
    <source>
        <dbReference type="ARBA" id="ARBA00022679"/>
    </source>
</evidence>
<sequence length="241" mass="23870">MTDAHAAARGVGVVVVAAGSGSRLGAAVPKAFVPLAGRPLLAWALDTVAGVPGVVSVVVVAPAALADPSGPQWSGVTLPVGARVVAGGSERTDSVAAGLAALDPACHVVLVHDAARCLTPVGVFERVVAGVRAGYAGVVPGVPVVDTVKAVDERGVVTGTPQRSALRAVQTPQGFRRDVLEAAHAGGSGATDDAALVEALGHEVLVVDGDARAFKVTTVDDLAHAERLLAADPGRSPAGRP</sequence>
<keyword evidence="5 7" id="KW-0548">Nucleotidyltransferase</keyword>
<dbReference type="EMBL" id="JAFDVD010000015">
    <property type="protein sequence ID" value="MBM6401499.1"/>
    <property type="molecule type" value="Genomic_DNA"/>
</dbReference>
<dbReference type="InterPro" id="IPR050088">
    <property type="entry name" value="IspD/TarI_cytidylyltransf_bact"/>
</dbReference>
<dbReference type="SUPFAM" id="SSF53448">
    <property type="entry name" value="Nucleotide-diphospho-sugar transferases"/>
    <property type="match status" value="1"/>
</dbReference>
<dbReference type="Proteomes" id="UP001430172">
    <property type="component" value="Unassembled WGS sequence"/>
</dbReference>
<proteinExistence type="inferred from homology"/>
<dbReference type="NCBIfam" id="TIGR00453">
    <property type="entry name" value="ispD"/>
    <property type="match status" value="1"/>
</dbReference>
<evidence type="ECO:0000256" key="6">
    <source>
        <dbReference type="ARBA" id="ARBA00023229"/>
    </source>
</evidence>
<dbReference type="InterPro" id="IPR018294">
    <property type="entry name" value="ISPD_synthase_CS"/>
</dbReference>
<dbReference type="PROSITE" id="PS01295">
    <property type="entry name" value="ISPD"/>
    <property type="match status" value="1"/>
</dbReference>
<feature type="site" description="Transition state stabilizer" evidence="7">
    <location>
        <position position="30"/>
    </location>
</feature>
<dbReference type="PANTHER" id="PTHR32125:SF4">
    <property type="entry name" value="2-C-METHYL-D-ERYTHRITOL 4-PHOSPHATE CYTIDYLYLTRANSFERASE, CHLOROPLASTIC"/>
    <property type="match status" value="1"/>
</dbReference>
<keyword evidence="6 7" id="KW-0414">Isoprene biosynthesis</keyword>
<dbReference type="GO" id="GO:0050518">
    <property type="term" value="F:2-C-methyl-D-erythritol 4-phosphate cytidylyltransferase activity"/>
    <property type="evidence" value="ECO:0007669"/>
    <property type="project" value="UniProtKB-EC"/>
</dbReference>
<accession>A0ABS2CR08</accession>
<organism evidence="8 9">
    <name type="scientific">Phycicoccus sonneratiae</name>
    <dbReference type="NCBI Taxonomy" id="2807628"/>
    <lineage>
        <taxon>Bacteria</taxon>
        <taxon>Bacillati</taxon>
        <taxon>Actinomycetota</taxon>
        <taxon>Actinomycetes</taxon>
        <taxon>Micrococcales</taxon>
        <taxon>Intrasporangiaceae</taxon>
        <taxon>Phycicoccus</taxon>
    </lineage>
</organism>
<dbReference type="InterPro" id="IPR029044">
    <property type="entry name" value="Nucleotide-diphossugar_trans"/>
</dbReference>
<evidence type="ECO:0000256" key="7">
    <source>
        <dbReference type="HAMAP-Rule" id="MF_00108"/>
    </source>
</evidence>
<protein>
    <recommendedName>
        <fullName evidence="7">2-C-methyl-D-erythritol 4-phosphate cytidylyltransferase</fullName>
        <ecNumber evidence="7">2.7.7.60</ecNumber>
    </recommendedName>
    <alternativeName>
        <fullName evidence="7">4-diphosphocytidyl-2C-methyl-D-erythritol synthase</fullName>
    </alternativeName>
    <alternativeName>
        <fullName evidence="7">MEP cytidylyltransferase</fullName>
        <shortName evidence="7">MCT</shortName>
    </alternativeName>
</protein>
<comment type="function">
    <text evidence="7">Catalyzes the formation of 4-diphosphocytidyl-2-C-methyl-D-erythritol from CTP and 2-C-methyl-D-erythritol 4-phosphate (MEP).</text>
</comment>
<comment type="caution">
    <text evidence="8">The sequence shown here is derived from an EMBL/GenBank/DDBJ whole genome shotgun (WGS) entry which is preliminary data.</text>
</comment>
<evidence type="ECO:0000313" key="8">
    <source>
        <dbReference type="EMBL" id="MBM6401499.1"/>
    </source>
</evidence>
<feature type="site" description="Positions MEP for the nucleophilic attack" evidence="7">
    <location>
        <position position="163"/>
    </location>
</feature>
<comment type="catalytic activity">
    <reaction evidence="1 7">
        <text>2-C-methyl-D-erythritol 4-phosphate + CTP + H(+) = 4-CDP-2-C-methyl-D-erythritol + diphosphate</text>
        <dbReference type="Rhea" id="RHEA:13429"/>
        <dbReference type="ChEBI" id="CHEBI:15378"/>
        <dbReference type="ChEBI" id="CHEBI:33019"/>
        <dbReference type="ChEBI" id="CHEBI:37563"/>
        <dbReference type="ChEBI" id="CHEBI:57823"/>
        <dbReference type="ChEBI" id="CHEBI:58262"/>
        <dbReference type="EC" id="2.7.7.60"/>
    </reaction>
</comment>
<dbReference type="PANTHER" id="PTHR32125">
    <property type="entry name" value="2-C-METHYL-D-ERYTHRITOL 4-PHOSPHATE CYTIDYLYLTRANSFERASE, CHLOROPLASTIC"/>
    <property type="match status" value="1"/>
</dbReference>
<comment type="similarity">
    <text evidence="3 7">Belongs to the IspD/TarI cytidylyltransferase family. IspD subfamily.</text>
</comment>
<dbReference type="EC" id="2.7.7.60" evidence="7"/>
<feature type="site" description="Transition state stabilizer" evidence="7">
    <location>
        <position position="23"/>
    </location>
</feature>
<dbReference type="Pfam" id="PF01128">
    <property type="entry name" value="IspD"/>
    <property type="match status" value="1"/>
</dbReference>
<evidence type="ECO:0000313" key="9">
    <source>
        <dbReference type="Proteomes" id="UP001430172"/>
    </source>
</evidence>
<dbReference type="HAMAP" id="MF_00108">
    <property type="entry name" value="IspD"/>
    <property type="match status" value="1"/>
</dbReference>
<evidence type="ECO:0000256" key="5">
    <source>
        <dbReference type="ARBA" id="ARBA00022695"/>
    </source>
</evidence>
<dbReference type="InterPro" id="IPR034683">
    <property type="entry name" value="IspD/TarI"/>
</dbReference>
<evidence type="ECO:0000256" key="2">
    <source>
        <dbReference type="ARBA" id="ARBA00004787"/>
    </source>
</evidence>
<dbReference type="RefSeq" id="WP_204131967.1">
    <property type="nucleotide sequence ID" value="NZ_JAFDVD010000015.1"/>
</dbReference>